<keyword evidence="1" id="KW-1133">Transmembrane helix</keyword>
<evidence type="ECO:0000256" key="1">
    <source>
        <dbReference type="SAM" id="Phobius"/>
    </source>
</evidence>
<keyword evidence="3" id="KW-1185">Reference proteome</keyword>
<reference evidence="2 3" key="1">
    <citation type="submission" date="2016-11" db="EMBL/GenBank/DDBJ databases">
        <authorList>
            <person name="Jaros S."/>
            <person name="Januszkiewicz K."/>
            <person name="Wedrychowicz H."/>
        </authorList>
    </citation>
    <scope>NUCLEOTIDE SEQUENCE [LARGE SCALE GENOMIC DNA]</scope>
    <source>
        <strain evidence="2 3">DSM 3089</strain>
    </source>
</reference>
<evidence type="ECO:0000313" key="3">
    <source>
        <dbReference type="Proteomes" id="UP000184526"/>
    </source>
</evidence>
<evidence type="ECO:0000313" key="2">
    <source>
        <dbReference type="EMBL" id="SHH79638.1"/>
    </source>
</evidence>
<feature type="transmembrane region" description="Helical" evidence="1">
    <location>
        <begin position="13"/>
        <end position="35"/>
    </location>
</feature>
<organism evidence="2 3">
    <name type="scientific">Clostridium collagenovorans DSM 3089</name>
    <dbReference type="NCBI Taxonomy" id="1121306"/>
    <lineage>
        <taxon>Bacteria</taxon>
        <taxon>Bacillati</taxon>
        <taxon>Bacillota</taxon>
        <taxon>Clostridia</taxon>
        <taxon>Eubacteriales</taxon>
        <taxon>Clostridiaceae</taxon>
        <taxon>Clostridium</taxon>
    </lineage>
</organism>
<keyword evidence="1" id="KW-0812">Transmembrane</keyword>
<keyword evidence="1" id="KW-0472">Membrane</keyword>
<proteinExistence type="predicted"/>
<dbReference type="RefSeq" id="WP_072831324.1">
    <property type="nucleotide sequence ID" value="NZ_FQXP01000005.1"/>
</dbReference>
<dbReference type="Proteomes" id="UP000184526">
    <property type="component" value="Unassembled WGS sequence"/>
</dbReference>
<protein>
    <submittedName>
        <fullName evidence="2">Uncharacterized protein</fullName>
    </submittedName>
</protein>
<feature type="transmembrane region" description="Helical" evidence="1">
    <location>
        <begin position="47"/>
        <end position="70"/>
    </location>
</feature>
<gene>
    <name evidence="2" type="ORF">SAMN02745196_01409</name>
</gene>
<dbReference type="EMBL" id="FQXP01000005">
    <property type="protein sequence ID" value="SHH79638.1"/>
    <property type="molecule type" value="Genomic_DNA"/>
</dbReference>
<dbReference type="AlphaFoldDB" id="A0A1M5VWP9"/>
<feature type="transmembrane region" description="Helical" evidence="1">
    <location>
        <begin position="76"/>
        <end position="107"/>
    </location>
</feature>
<sequence>MENKNIYLRYIEFGFEVLAVLISIISMMVLISKGFSEPAFSLEVKNYFIKVSIGAIGIVLSIWGIATGFIKLNKLISIGLLAMATIIFFFSSKYFILSGVIMLALIIEKVIMIYKEKNNTEIVENISAISVDEEE</sequence>
<accession>A0A1M5VWP9</accession>
<name>A0A1M5VWP9_9CLOT</name>